<evidence type="ECO:0000256" key="7">
    <source>
        <dbReference type="ARBA" id="ARBA00022915"/>
    </source>
</evidence>
<dbReference type="SMART" id="SM01130">
    <property type="entry name" value="DHDPS"/>
    <property type="match status" value="1"/>
</dbReference>
<dbReference type="EC" id="4.3.3.7" evidence="4 12"/>
<dbReference type="InterPro" id="IPR020625">
    <property type="entry name" value="Schiff_base-form_aldolases_AS"/>
</dbReference>
<comment type="subunit">
    <text evidence="12">Homotetramer; dimer of dimers.</text>
</comment>
<feature type="binding site" evidence="12 15">
    <location>
        <position position="204"/>
    </location>
    <ligand>
        <name>pyruvate</name>
        <dbReference type="ChEBI" id="CHEBI:15361"/>
    </ligand>
</feature>
<comment type="caution">
    <text evidence="12">Lacks conserved residue(s) required for the propagation of feature annotation.</text>
</comment>
<dbReference type="RefSeq" id="WP_257822605.1">
    <property type="nucleotide sequence ID" value="NZ_JABXYM010000001.1"/>
</dbReference>
<dbReference type="SUPFAM" id="SSF51569">
    <property type="entry name" value="Aldolase"/>
    <property type="match status" value="1"/>
</dbReference>
<dbReference type="AlphaFoldDB" id="A0A9Q4B4M1"/>
<evidence type="ECO:0000256" key="1">
    <source>
        <dbReference type="ARBA" id="ARBA00003294"/>
    </source>
</evidence>
<feature type="site" description="Part of a proton relay during catalysis" evidence="12">
    <location>
        <position position="44"/>
    </location>
</feature>
<dbReference type="PANTHER" id="PTHR12128:SF66">
    <property type="entry name" value="4-HYDROXY-2-OXOGLUTARATE ALDOLASE, MITOCHONDRIAL"/>
    <property type="match status" value="1"/>
</dbReference>
<proteinExistence type="inferred from homology"/>
<dbReference type="HAMAP" id="MF_00418">
    <property type="entry name" value="DapA"/>
    <property type="match status" value="1"/>
</dbReference>
<dbReference type="GO" id="GO:0008840">
    <property type="term" value="F:4-hydroxy-tetrahydrodipicolinate synthase activity"/>
    <property type="evidence" value="ECO:0007669"/>
    <property type="project" value="UniProtKB-UniRule"/>
</dbReference>
<comment type="pathway">
    <text evidence="2 12">Amino-acid biosynthesis; L-lysine biosynthesis via DAP pathway; (S)-tetrahydrodipicolinate from L-aspartate: step 3/4.</text>
</comment>
<dbReference type="GO" id="GO:0009089">
    <property type="term" value="P:lysine biosynthetic process via diaminopimelate"/>
    <property type="evidence" value="ECO:0007669"/>
    <property type="project" value="UniProtKB-UniRule"/>
</dbReference>
<evidence type="ECO:0000256" key="11">
    <source>
        <dbReference type="ARBA" id="ARBA00047836"/>
    </source>
</evidence>
<dbReference type="Pfam" id="PF00701">
    <property type="entry name" value="DHDPS"/>
    <property type="match status" value="1"/>
</dbReference>
<comment type="similarity">
    <text evidence="3 12 13">Belongs to the DapA family.</text>
</comment>
<keyword evidence="17" id="KW-1185">Reference proteome</keyword>
<dbReference type="EMBL" id="JABXYM010000001">
    <property type="protein sequence ID" value="MCR6098242.1"/>
    <property type="molecule type" value="Genomic_DNA"/>
</dbReference>
<evidence type="ECO:0000256" key="6">
    <source>
        <dbReference type="ARBA" id="ARBA00022605"/>
    </source>
</evidence>
<comment type="function">
    <text evidence="1 12">Catalyzes the condensation of (S)-aspartate-beta-semialdehyde [(S)-ASA] and pyruvate to 4-hydroxy-tetrahydrodipicolinate (HTPA).</text>
</comment>
<comment type="caution">
    <text evidence="12">Was originally thought to be a dihydrodipicolinate synthase (DHDPS), catalyzing the condensation of (S)-aspartate-beta-semialdehyde [(S)-ASA] and pyruvate to dihydrodipicolinate (DHDP). However, it was shown in E.coli that the product of the enzymatic reaction is not dihydrodipicolinate but in fact (4S)-4-hydroxy-2,3,4,5-tetrahydro-(2S)-dipicolinic acid (HTPA), and that the consecutive dehydration reaction leading to DHDP is not spontaneous but catalyzed by DapB.</text>
</comment>
<dbReference type="PRINTS" id="PR00146">
    <property type="entry name" value="DHPICSNTHASE"/>
</dbReference>
<evidence type="ECO:0000256" key="14">
    <source>
        <dbReference type="PIRSR" id="PIRSR001365-1"/>
    </source>
</evidence>
<dbReference type="GO" id="GO:0019877">
    <property type="term" value="P:diaminopimelate biosynthetic process"/>
    <property type="evidence" value="ECO:0007669"/>
    <property type="project" value="UniProtKB-UniRule"/>
</dbReference>
<evidence type="ECO:0000313" key="17">
    <source>
        <dbReference type="Proteomes" id="UP001057753"/>
    </source>
</evidence>
<protein>
    <recommendedName>
        <fullName evidence="4 12">4-hydroxy-tetrahydrodipicolinate synthase</fullName>
        <shortName evidence="12">HTPA synthase</shortName>
        <ecNumber evidence="4 12">4.3.3.7</ecNumber>
    </recommendedName>
</protein>
<sequence length="292" mass="31829">MIHGIIPAMVTPITEDQRINHSVTVQLTRELLGKGAAGLFILGTNGEFHMLTTEEKVAFTKTVATEVDGAVPLIVGAGSNSTKEVIELSKVLKEAGADVLSIITPYFIQPTQDELIDHYRAIAKAVELPLLMYNIPKKTGVTLEPETVCELAKEKNIVGIKDSSGQFELIENYLRVTAEEEFVVLAGTDSLILDTLEAGGTGAVAATANIVPSVVNNIYEYWKQGERDKARQAQEKLAPIRALFSKGTIPAVIKKALEVQGIKVGAPIHPIRDVSQEVEEQLRQVLSKHWQK</sequence>
<dbReference type="NCBIfam" id="TIGR00674">
    <property type="entry name" value="dapA"/>
    <property type="match status" value="1"/>
</dbReference>
<evidence type="ECO:0000256" key="3">
    <source>
        <dbReference type="ARBA" id="ARBA00007592"/>
    </source>
</evidence>
<evidence type="ECO:0000256" key="12">
    <source>
        <dbReference type="HAMAP-Rule" id="MF_00418"/>
    </source>
</evidence>
<evidence type="ECO:0000256" key="5">
    <source>
        <dbReference type="ARBA" id="ARBA00022490"/>
    </source>
</evidence>
<keyword evidence="9 12" id="KW-0456">Lyase</keyword>
<keyword evidence="6 12" id="KW-0028">Amino-acid biosynthesis</keyword>
<keyword evidence="5 12" id="KW-0963">Cytoplasm</keyword>
<dbReference type="InterPro" id="IPR013785">
    <property type="entry name" value="Aldolase_TIM"/>
</dbReference>
<evidence type="ECO:0000256" key="8">
    <source>
        <dbReference type="ARBA" id="ARBA00023154"/>
    </source>
</evidence>
<dbReference type="Gene3D" id="3.20.20.70">
    <property type="entry name" value="Aldolase class I"/>
    <property type="match status" value="1"/>
</dbReference>
<reference evidence="16" key="1">
    <citation type="submission" date="2020-06" db="EMBL/GenBank/DDBJ databases">
        <title>Insight into the genomes of haloalkaliphilic bacilli from Kenyan soda lakes.</title>
        <authorList>
            <person name="Mwirichia R."/>
            <person name="Villamizar G.C."/>
            <person name="Poehlein A."/>
            <person name="Mugweru J."/>
            <person name="Kipnyargis A."/>
            <person name="Kiplimo D."/>
            <person name="Orwa P."/>
            <person name="Daniel R."/>
        </authorList>
    </citation>
    <scope>NUCLEOTIDE SEQUENCE</scope>
    <source>
        <strain evidence="16">B1096_S55</strain>
    </source>
</reference>
<evidence type="ECO:0000256" key="10">
    <source>
        <dbReference type="ARBA" id="ARBA00023270"/>
    </source>
</evidence>
<dbReference type="PANTHER" id="PTHR12128">
    <property type="entry name" value="DIHYDRODIPICOLINATE SYNTHASE"/>
    <property type="match status" value="1"/>
</dbReference>
<evidence type="ECO:0000256" key="2">
    <source>
        <dbReference type="ARBA" id="ARBA00005120"/>
    </source>
</evidence>
<evidence type="ECO:0000256" key="9">
    <source>
        <dbReference type="ARBA" id="ARBA00023239"/>
    </source>
</evidence>
<dbReference type="InterPro" id="IPR002220">
    <property type="entry name" value="DapA-like"/>
</dbReference>
<dbReference type="GO" id="GO:0005737">
    <property type="term" value="C:cytoplasm"/>
    <property type="evidence" value="ECO:0007669"/>
    <property type="project" value="UniProtKB-SubCell"/>
</dbReference>
<comment type="caution">
    <text evidence="16">The sequence shown here is derived from an EMBL/GenBank/DDBJ whole genome shotgun (WGS) entry which is preliminary data.</text>
</comment>
<evidence type="ECO:0000256" key="15">
    <source>
        <dbReference type="PIRSR" id="PIRSR001365-2"/>
    </source>
</evidence>
<organism evidence="16 17">
    <name type="scientific">Salipaludibacillus agaradhaerens</name>
    <name type="common">Bacillus agaradhaerens</name>
    <dbReference type="NCBI Taxonomy" id="76935"/>
    <lineage>
        <taxon>Bacteria</taxon>
        <taxon>Bacillati</taxon>
        <taxon>Bacillota</taxon>
        <taxon>Bacilli</taxon>
        <taxon>Bacillales</taxon>
        <taxon>Bacillaceae</taxon>
    </lineage>
</organism>
<name>A0A9Q4B4M1_SALAG</name>
<dbReference type="InterPro" id="IPR005263">
    <property type="entry name" value="DapA"/>
</dbReference>
<comment type="catalytic activity">
    <reaction evidence="11 12">
        <text>L-aspartate 4-semialdehyde + pyruvate = (2S,4S)-4-hydroxy-2,3,4,5-tetrahydrodipicolinate + H2O + H(+)</text>
        <dbReference type="Rhea" id="RHEA:34171"/>
        <dbReference type="ChEBI" id="CHEBI:15361"/>
        <dbReference type="ChEBI" id="CHEBI:15377"/>
        <dbReference type="ChEBI" id="CHEBI:15378"/>
        <dbReference type="ChEBI" id="CHEBI:67139"/>
        <dbReference type="ChEBI" id="CHEBI:537519"/>
        <dbReference type="EC" id="4.3.3.7"/>
    </reaction>
</comment>
<evidence type="ECO:0000256" key="13">
    <source>
        <dbReference type="PIRNR" id="PIRNR001365"/>
    </source>
</evidence>
<dbReference type="PROSITE" id="PS00666">
    <property type="entry name" value="DHDPS_2"/>
    <property type="match status" value="1"/>
</dbReference>
<feature type="active site" description="Schiff-base intermediate with substrate" evidence="12 14">
    <location>
        <position position="161"/>
    </location>
</feature>
<keyword evidence="10 12" id="KW-0704">Schiff base</keyword>
<comment type="subcellular location">
    <subcellularLocation>
        <location evidence="12">Cytoplasm</location>
    </subcellularLocation>
</comment>
<keyword evidence="7 12" id="KW-0220">Diaminopimelate biosynthesis</keyword>
<evidence type="ECO:0000313" key="16">
    <source>
        <dbReference type="EMBL" id="MCR6098242.1"/>
    </source>
</evidence>
<accession>A0A9Q4B4M1</accession>
<dbReference type="PIRSF" id="PIRSF001365">
    <property type="entry name" value="DHDPS"/>
    <property type="match status" value="1"/>
</dbReference>
<gene>
    <name evidence="12 16" type="primary">dapA</name>
    <name evidence="16" type="ORF">HXA33_17040</name>
</gene>
<dbReference type="Proteomes" id="UP001057753">
    <property type="component" value="Unassembled WGS sequence"/>
</dbReference>
<dbReference type="CDD" id="cd00408">
    <property type="entry name" value="DHDPS-like"/>
    <property type="match status" value="1"/>
</dbReference>
<feature type="active site" description="Proton donor/acceptor" evidence="12 14">
    <location>
        <position position="133"/>
    </location>
</feature>
<evidence type="ECO:0000256" key="4">
    <source>
        <dbReference type="ARBA" id="ARBA00012086"/>
    </source>
</evidence>
<keyword evidence="8 12" id="KW-0457">Lysine biosynthesis</keyword>